<keyword evidence="9" id="KW-0472">Membrane</keyword>
<dbReference type="PANTHER" id="PTHR24305">
    <property type="entry name" value="CYTOCHROME P450"/>
    <property type="match status" value="1"/>
</dbReference>
<keyword evidence="6 8" id="KW-0408">Iron</keyword>
<dbReference type="InterPro" id="IPR036396">
    <property type="entry name" value="Cyt_P450_sf"/>
</dbReference>
<organism evidence="10 11">
    <name type="scientific">Aspergillus keveii</name>
    <dbReference type="NCBI Taxonomy" id="714993"/>
    <lineage>
        <taxon>Eukaryota</taxon>
        <taxon>Fungi</taxon>
        <taxon>Dikarya</taxon>
        <taxon>Ascomycota</taxon>
        <taxon>Pezizomycotina</taxon>
        <taxon>Eurotiomycetes</taxon>
        <taxon>Eurotiomycetidae</taxon>
        <taxon>Eurotiales</taxon>
        <taxon>Aspergillaceae</taxon>
        <taxon>Aspergillus</taxon>
        <taxon>Aspergillus subgen. Nidulantes</taxon>
    </lineage>
</organism>
<evidence type="ECO:0000256" key="2">
    <source>
        <dbReference type="ARBA" id="ARBA00010617"/>
    </source>
</evidence>
<name>A0ABR4GAZ4_9EURO</name>
<dbReference type="InterPro" id="IPR001128">
    <property type="entry name" value="Cyt_P450"/>
</dbReference>
<feature type="transmembrane region" description="Helical" evidence="9">
    <location>
        <begin position="6"/>
        <end position="25"/>
    </location>
</feature>
<keyword evidence="3 8" id="KW-0349">Heme</keyword>
<comment type="similarity">
    <text evidence="2 8">Belongs to the cytochrome P450 family.</text>
</comment>
<sequence length="516" mass="57941">MYSLAILVALGVLALMLIYCIYMLYMHPFAKYPGPLSCRLCTARASYHAWIGDLHLDIWYCHQRYGNIVRYGPNALLFNTTGATKDIYLKGQSVTKPRFYQRLERSKANILTILDDKEHGFRQRLLGQGLTPLSLERVEDRMRTHVRNLCASLSSTEDGSWGPPLDMAEWCNYLTFDIMADIVFGAQSGLLTEPANRYLVEDIDVSAKRAFCLICTPLLFIGRMDRWVFPEAVRARRRFLGFVDQLVEQGLAKGTAAKGAIFTSLLSLRDTETQRTLDRQSILSEATALTVAGFDTTAVALCALFFYLSRYPTIYEKLALEIRTQFSSPDSIRSGKILSSCWYLQACIHEVLRISPSVSTGLFRETKPGGTKIDGHFVPGGSLVGTGIYSIHHNQEYFQQPHDFIPERWLDNNDGRAMTMSTHCAAAYMPFSRGARSCLGKSLAYWELLVTIASVIWSYDFRPAPGRAGEVGCGNLLASSPGRRNPLEFQLFDRGTCGKKGPVLQFRRREGSADCR</sequence>
<dbReference type="PROSITE" id="PS00086">
    <property type="entry name" value="CYTOCHROME_P450"/>
    <property type="match status" value="1"/>
</dbReference>
<evidence type="ECO:0000256" key="8">
    <source>
        <dbReference type="RuleBase" id="RU000461"/>
    </source>
</evidence>
<dbReference type="SUPFAM" id="SSF48264">
    <property type="entry name" value="Cytochrome P450"/>
    <property type="match status" value="1"/>
</dbReference>
<accession>A0ABR4GAZ4</accession>
<dbReference type="PRINTS" id="PR00385">
    <property type="entry name" value="P450"/>
</dbReference>
<evidence type="ECO:0000256" key="5">
    <source>
        <dbReference type="ARBA" id="ARBA00023002"/>
    </source>
</evidence>
<keyword evidence="9" id="KW-0812">Transmembrane</keyword>
<evidence type="ECO:0000256" key="7">
    <source>
        <dbReference type="ARBA" id="ARBA00023033"/>
    </source>
</evidence>
<keyword evidence="7 8" id="KW-0503">Monooxygenase</keyword>
<dbReference type="InterPro" id="IPR002401">
    <property type="entry name" value="Cyt_P450_E_grp-I"/>
</dbReference>
<dbReference type="InterPro" id="IPR017972">
    <property type="entry name" value="Cyt_P450_CS"/>
</dbReference>
<dbReference type="Gene3D" id="1.10.630.10">
    <property type="entry name" value="Cytochrome P450"/>
    <property type="match status" value="1"/>
</dbReference>
<dbReference type="PANTHER" id="PTHR24305:SF237">
    <property type="entry name" value="CYTOCHROME P450 MONOOXYGENASE ATNE-RELATED"/>
    <property type="match status" value="1"/>
</dbReference>
<evidence type="ECO:0000256" key="9">
    <source>
        <dbReference type="SAM" id="Phobius"/>
    </source>
</evidence>
<dbReference type="PRINTS" id="PR00463">
    <property type="entry name" value="EP450I"/>
</dbReference>
<keyword evidence="4 8" id="KW-0479">Metal-binding</keyword>
<protein>
    <submittedName>
        <fullName evidence="10">Cytochrome P450</fullName>
    </submittedName>
</protein>
<dbReference type="EMBL" id="JBFTWV010000028">
    <property type="protein sequence ID" value="KAL2796176.1"/>
    <property type="molecule type" value="Genomic_DNA"/>
</dbReference>
<comment type="caution">
    <text evidence="10">The sequence shown here is derived from an EMBL/GenBank/DDBJ whole genome shotgun (WGS) entry which is preliminary data.</text>
</comment>
<dbReference type="InterPro" id="IPR050121">
    <property type="entry name" value="Cytochrome_P450_monoxygenase"/>
</dbReference>
<keyword evidence="9" id="KW-1133">Transmembrane helix</keyword>
<dbReference type="Proteomes" id="UP001610563">
    <property type="component" value="Unassembled WGS sequence"/>
</dbReference>
<dbReference type="CDD" id="cd11061">
    <property type="entry name" value="CYP67-like"/>
    <property type="match status" value="1"/>
</dbReference>
<dbReference type="Pfam" id="PF00067">
    <property type="entry name" value="p450"/>
    <property type="match status" value="1"/>
</dbReference>
<comment type="cofactor">
    <cofactor evidence="1">
        <name>heme</name>
        <dbReference type="ChEBI" id="CHEBI:30413"/>
    </cofactor>
</comment>
<keyword evidence="11" id="KW-1185">Reference proteome</keyword>
<evidence type="ECO:0000256" key="3">
    <source>
        <dbReference type="ARBA" id="ARBA00022617"/>
    </source>
</evidence>
<reference evidence="10 11" key="1">
    <citation type="submission" date="2024-07" db="EMBL/GenBank/DDBJ databases">
        <title>Section-level genome sequencing and comparative genomics of Aspergillus sections Usti and Cavernicolus.</title>
        <authorList>
            <consortium name="Lawrence Berkeley National Laboratory"/>
            <person name="Nybo J.L."/>
            <person name="Vesth T.C."/>
            <person name="Theobald S."/>
            <person name="Frisvad J.C."/>
            <person name="Larsen T.O."/>
            <person name="Kjaerboelling I."/>
            <person name="Rothschild-Mancinelli K."/>
            <person name="Lyhne E.K."/>
            <person name="Kogle M.E."/>
            <person name="Barry K."/>
            <person name="Clum A."/>
            <person name="Na H."/>
            <person name="Ledsgaard L."/>
            <person name="Lin J."/>
            <person name="Lipzen A."/>
            <person name="Kuo A."/>
            <person name="Riley R."/>
            <person name="Mondo S."/>
            <person name="Labutti K."/>
            <person name="Haridas S."/>
            <person name="Pangalinan J."/>
            <person name="Salamov A.A."/>
            <person name="Simmons B.A."/>
            <person name="Magnuson J.K."/>
            <person name="Chen J."/>
            <person name="Drula E."/>
            <person name="Henrissat B."/>
            <person name="Wiebenga A."/>
            <person name="Lubbers R.J."/>
            <person name="Gomes A.C."/>
            <person name="Makela M.R."/>
            <person name="Stajich J."/>
            <person name="Grigoriev I.V."/>
            <person name="Mortensen U.H."/>
            <person name="De Vries R.P."/>
            <person name="Baker S.E."/>
            <person name="Andersen M.R."/>
        </authorList>
    </citation>
    <scope>NUCLEOTIDE SEQUENCE [LARGE SCALE GENOMIC DNA]</scope>
    <source>
        <strain evidence="10 11">CBS 209.92</strain>
    </source>
</reference>
<proteinExistence type="inferred from homology"/>
<evidence type="ECO:0000313" key="11">
    <source>
        <dbReference type="Proteomes" id="UP001610563"/>
    </source>
</evidence>
<evidence type="ECO:0000256" key="6">
    <source>
        <dbReference type="ARBA" id="ARBA00023004"/>
    </source>
</evidence>
<evidence type="ECO:0000256" key="4">
    <source>
        <dbReference type="ARBA" id="ARBA00022723"/>
    </source>
</evidence>
<keyword evidence="5 8" id="KW-0560">Oxidoreductase</keyword>
<evidence type="ECO:0000256" key="1">
    <source>
        <dbReference type="ARBA" id="ARBA00001971"/>
    </source>
</evidence>
<evidence type="ECO:0000313" key="10">
    <source>
        <dbReference type="EMBL" id="KAL2796176.1"/>
    </source>
</evidence>
<gene>
    <name evidence="10" type="ORF">BJX66DRAFT_336193</name>
</gene>